<evidence type="ECO:0000313" key="4">
    <source>
        <dbReference type="Proteomes" id="UP001187531"/>
    </source>
</evidence>
<feature type="compositionally biased region" description="Acidic residues" evidence="1">
    <location>
        <begin position="296"/>
        <end position="309"/>
    </location>
</feature>
<accession>A0AA88H5N3</accession>
<feature type="region of interest" description="Disordered" evidence="1">
    <location>
        <begin position="441"/>
        <end position="471"/>
    </location>
</feature>
<dbReference type="PROSITE" id="PS50024">
    <property type="entry name" value="SEA"/>
    <property type="match status" value="1"/>
</dbReference>
<dbReference type="InterPro" id="IPR036364">
    <property type="entry name" value="SEA_dom_sf"/>
</dbReference>
<dbReference type="InterPro" id="IPR000082">
    <property type="entry name" value="SEA_dom"/>
</dbReference>
<feature type="compositionally biased region" description="Polar residues" evidence="1">
    <location>
        <begin position="85"/>
        <end position="102"/>
    </location>
</feature>
<feature type="non-terminal residue" evidence="3">
    <location>
        <position position="980"/>
    </location>
</feature>
<gene>
    <name evidence="3" type="ORF">QYM36_017430</name>
</gene>
<sequence length="980" mass="107854">MLLPKEGQNFGFSDFPVPQSFQQLRIFTPSRELGNGDDRVRVNQFSHQFFHPVPAPPSNFAQTNPSARRPSPQSGVPTELPLNPRSRNLQNESGSKRQNSGRNLPIDNSLDIRDKDQSRSRPEPVGRKIQPLDSSNRLIGKGSESTTTGFTFGTKLEKSTESLLQTLNKATPTNTLNPDKSTIKEEEVSNAHLSSDTFSEEEEDYYVYYDEEDLPEELRKLLEEGADEPLVIERVTTQVKSAAKIPSTTLVPSEQPTNTDLEEIPLLEINIKKEQITDKPVLKDESESETSSKDFEEIDTLEYENEVVSEDQPINSTEDDSEFQSEEEEEISDSFETNPEVDEQSTPVLSTTEGAVPVTVADVPVKEILNVPSIRPFRRPFRPNRFRPAPRRFPERGNKVTFFVEENGNEQGERNGEKTVVSVATTKSVVSRITDSISIAEITPRPSSDRGSKAIGGQKSEVNSISRPKISENISDKLDKFQSELSDSFLFGGAPPSPPQQSERPKFIYPKSPLEIIKDLKVGPPDDSENNETPDSDTTTIKVLTTTADPPSSLVEILNNQTEKTVVSKSFNKLFDSLETDSLDGLLPPDFKTSSTTTFENPTESIATTELSLIDRLLMKSKNALSGLVPKDFTSDSLEGLLPSGFSLEGTTEISETTKGVVDGGKHENENSANSDTLAGLLPPGFKFEDDDIEQDSLDGLLPPGFKLEESTSKKSSIDLKLTSGIAEDDISKFLPKGFKLTEKPSEPTPPPQTEDTSEISKSRLVFPTRPGRLGSKTTTSQKPSIKTTTTEPIVIKTGWPVRATTEFTGWPTPNTTATLRSTTPIPVPISFVELTTMTTTLRPMTTTLPPVPRVNGTCIDSCKIAASLRVVNGIDWSGELANPLTSEYRSTATFFKVQLDGVYRSSALAQYYRGIDIEGFSPGSVIVDYYVHLALPTSESSLNAINASDIRTLFHQALNDGFEGLHFGNFTVDPRASSF</sequence>
<feature type="compositionally biased region" description="Polar residues" evidence="1">
    <location>
        <begin position="243"/>
        <end position="259"/>
    </location>
</feature>
<feature type="compositionally biased region" description="Acidic residues" evidence="1">
    <location>
        <begin position="317"/>
        <end position="343"/>
    </location>
</feature>
<evidence type="ECO:0000313" key="3">
    <source>
        <dbReference type="EMBL" id="KAK2705385.1"/>
    </source>
</evidence>
<keyword evidence="4" id="KW-1185">Reference proteome</keyword>
<dbReference type="Pfam" id="PF01390">
    <property type="entry name" value="SEA"/>
    <property type="match status" value="1"/>
</dbReference>
<feature type="compositionally biased region" description="Polar residues" evidence="1">
    <location>
        <begin position="170"/>
        <end position="180"/>
    </location>
</feature>
<dbReference type="Proteomes" id="UP001187531">
    <property type="component" value="Unassembled WGS sequence"/>
</dbReference>
<dbReference type="AlphaFoldDB" id="A0AA88H5N3"/>
<comment type="caution">
    <text evidence="3">The sequence shown here is derived from an EMBL/GenBank/DDBJ whole genome shotgun (WGS) entry which is preliminary data.</text>
</comment>
<feature type="region of interest" description="Disordered" evidence="1">
    <location>
        <begin position="49"/>
        <end position="154"/>
    </location>
</feature>
<dbReference type="Gene3D" id="3.30.70.960">
    <property type="entry name" value="SEA domain"/>
    <property type="match status" value="1"/>
</dbReference>
<feature type="region of interest" description="Disordered" evidence="1">
    <location>
        <begin position="243"/>
        <end position="356"/>
    </location>
</feature>
<evidence type="ECO:0000256" key="1">
    <source>
        <dbReference type="SAM" id="MobiDB-lite"/>
    </source>
</evidence>
<feature type="compositionally biased region" description="Basic and acidic residues" evidence="1">
    <location>
        <begin position="110"/>
        <end position="126"/>
    </location>
</feature>
<organism evidence="3 4">
    <name type="scientific">Artemia franciscana</name>
    <name type="common">Brine shrimp</name>
    <name type="synonym">Artemia sanfranciscana</name>
    <dbReference type="NCBI Taxonomy" id="6661"/>
    <lineage>
        <taxon>Eukaryota</taxon>
        <taxon>Metazoa</taxon>
        <taxon>Ecdysozoa</taxon>
        <taxon>Arthropoda</taxon>
        <taxon>Crustacea</taxon>
        <taxon>Branchiopoda</taxon>
        <taxon>Anostraca</taxon>
        <taxon>Artemiidae</taxon>
        <taxon>Artemia</taxon>
    </lineage>
</organism>
<feature type="compositionally biased region" description="Acidic residues" evidence="1">
    <location>
        <begin position="526"/>
        <end position="535"/>
    </location>
</feature>
<feature type="domain" description="SEA" evidence="2">
    <location>
        <begin position="861"/>
        <end position="980"/>
    </location>
</feature>
<reference evidence="3" key="1">
    <citation type="submission" date="2023-07" db="EMBL/GenBank/DDBJ databases">
        <title>Chromosome-level genome assembly of Artemia franciscana.</title>
        <authorList>
            <person name="Jo E."/>
        </authorList>
    </citation>
    <scope>NUCLEOTIDE SEQUENCE</scope>
    <source>
        <tissue evidence="3">Whole body</tissue>
    </source>
</reference>
<feature type="region of interest" description="Disordered" evidence="1">
    <location>
        <begin position="170"/>
        <end position="199"/>
    </location>
</feature>
<feature type="region of interest" description="Disordered" evidence="1">
    <location>
        <begin position="519"/>
        <end position="539"/>
    </location>
</feature>
<name>A0AA88H5N3_ARTSF</name>
<feature type="compositionally biased region" description="Polar residues" evidence="1">
    <location>
        <begin position="344"/>
        <end position="353"/>
    </location>
</feature>
<feature type="region of interest" description="Disordered" evidence="1">
    <location>
        <begin position="487"/>
        <end position="506"/>
    </location>
</feature>
<protein>
    <recommendedName>
        <fullName evidence="2">SEA domain-containing protein</fullName>
    </recommendedName>
</protein>
<evidence type="ECO:0000259" key="2">
    <source>
        <dbReference type="PROSITE" id="PS50024"/>
    </source>
</evidence>
<feature type="compositionally biased region" description="Basic and acidic residues" evidence="1">
    <location>
        <begin position="270"/>
        <end position="295"/>
    </location>
</feature>
<feature type="region of interest" description="Disordered" evidence="1">
    <location>
        <begin position="660"/>
        <end position="679"/>
    </location>
</feature>
<feature type="compositionally biased region" description="Polar residues" evidence="1">
    <location>
        <begin position="776"/>
        <end position="789"/>
    </location>
</feature>
<proteinExistence type="predicted"/>
<dbReference type="EMBL" id="JAVRJZ010000021">
    <property type="protein sequence ID" value="KAK2705385.1"/>
    <property type="molecule type" value="Genomic_DNA"/>
</dbReference>
<feature type="compositionally biased region" description="Polar residues" evidence="1">
    <location>
        <begin position="59"/>
        <end position="76"/>
    </location>
</feature>
<dbReference type="SUPFAM" id="SSF82671">
    <property type="entry name" value="SEA domain"/>
    <property type="match status" value="1"/>
</dbReference>
<feature type="region of interest" description="Disordered" evidence="1">
    <location>
        <begin position="740"/>
        <end position="789"/>
    </location>
</feature>